<dbReference type="EMBL" id="KZ772687">
    <property type="protein sequence ID" value="PTQ45388.1"/>
    <property type="molecule type" value="Genomic_DNA"/>
</dbReference>
<comment type="similarity">
    <text evidence="1">Belongs to the BLOC1S2 family.</text>
</comment>
<organism evidence="2 3">
    <name type="scientific">Marchantia polymorpha</name>
    <name type="common">Common liverwort</name>
    <name type="synonym">Marchantia aquatica</name>
    <dbReference type="NCBI Taxonomy" id="3197"/>
    <lineage>
        <taxon>Eukaryota</taxon>
        <taxon>Viridiplantae</taxon>
        <taxon>Streptophyta</taxon>
        <taxon>Embryophyta</taxon>
        <taxon>Marchantiophyta</taxon>
        <taxon>Marchantiopsida</taxon>
        <taxon>Marchantiidae</taxon>
        <taxon>Marchantiales</taxon>
        <taxon>Marchantiaceae</taxon>
        <taxon>Marchantia</taxon>
    </lineage>
</organism>
<protein>
    <recommendedName>
        <fullName evidence="4">Biogenesis of lysosome-related organelles complex 1 subunit 2</fullName>
    </recommendedName>
</protein>
<dbReference type="PANTHER" id="PTHR47882">
    <property type="entry name" value="BIOGENESIS OF LYSOSOME-RELATED ORGANELLES COMPLEX 1 SUBUNIT 2"/>
    <property type="match status" value="1"/>
</dbReference>
<dbReference type="InterPro" id="IPR019269">
    <property type="entry name" value="BLOC1_su2"/>
</dbReference>
<sequence length="129" mass="14467">MADPANPNDDALAKALQSLFVSFASVVQGELQCSNNEYDLLKSMNMRTATEYDNYGDFASGLSSFVERLKQKNERFNQYLEDMEVIDKQVTELEALVSTLDNYTSNLHSQIKSNSNHGIRQQQSGTCCP</sequence>
<proteinExistence type="inferred from homology"/>
<dbReference type="Pfam" id="PF10046">
    <property type="entry name" value="BLOC1_2"/>
    <property type="match status" value="1"/>
</dbReference>
<evidence type="ECO:0000313" key="3">
    <source>
        <dbReference type="Proteomes" id="UP000244005"/>
    </source>
</evidence>
<accession>A0A2R6XH16</accession>
<keyword evidence="3" id="KW-1185">Reference proteome</keyword>
<evidence type="ECO:0008006" key="4">
    <source>
        <dbReference type="Google" id="ProtNLM"/>
    </source>
</evidence>
<name>A0A2R6XH16_MARPO</name>
<dbReference type="Gramene" id="Mp2g08900.2">
    <property type="protein sequence ID" value="Mp2g08900.2.cds"/>
    <property type="gene ID" value="Mp2g08900"/>
</dbReference>
<dbReference type="OMA" id="CSDMFEK"/>
<evidence type="ECO:0000256" key="1">
    <source>
        <dbReference type="ARBA" id="ARBA00008468"/>
    </source>
</evidence>
<reference evidence="3" key="1">
    <citation type="journal article" date="2017" name="Cell">
        <title>Insights into land plant evolution garnered from the Marchantia polymorpha genome.</title>
        <authorList>
            <person name="Bowman J.L."/>
            <person name="Kohchi T."/>
            <person name="Yamato K.T."/>
            <person name="Jenkins J."/>
            <person name="Shu S."/>
            <person name="Ishizaki K."/>
            <person name="Yamaoka S."/>
            <person name="Nishihama R."/>
            <person name="Nakamura Y."/>
            <person name="Berger F."/>
            <person name="Adam C."/>
            <person name="Aki S.S."/>
            <person name="Althoff F."/>
            <person name="Araki T."/>
            <person name="Arteaga-Vazquez M.A."/>
            <person name="Balasubrmanian S."/>
            <person name="Barry K."/>
            <person name="Bauer D."/>
            <person name="Boehm C.R."/>
            <person name="Briginshaw L."/>
            <person name="Caballero-Perez J."/>
            <person name="Catarino B."/>
            <person name="Chen F."/>
            <person name="Chiyoda S."/>
            <person name="Chovatia M."/>
            <person name="Davies K.M."/>
            <person name="Delmans M."/>
            <person name="Demura T."/>
            <person name="Dierschke T."/>
            <person name="Dolan L."/>
            <person name="Dorantes-Acosta A.E."/>
            <person name="Eklund D.M."/>
            <person name="Florent S.N."/>
            <person name="Flores-Sandoval E."/>
            <person name="Fujiyama A."/>
            <person name="Fukuzawa H."/>
            <person name="Galik B."/>
            <person name="Grimanelli D."/>
            <person name="Grimwood J."/>
            <person name="Grossniklaus U."/>
            <person name="Hamada T."/>
            <person name="Haseloff J."/>
            <person name="Hetherington A.J."/>
            <person name="Higo A."/>
            <person name="Hirakawa Y."/>
            <person name="Hundley H.N."/>
            <person name="Ikeda Y."/>
            <person name="Inoue K."/>
            <person name="Inoue S.I."/>
            <person name="Ishida S."/>
            <person name="Jia Q."/>
            <person name="Kakita M."/>
            <person name="Kanazawa T."/>
            <person name="Kawai Y."/>
            <person name="Kawashima T."/>
            <person name="Kennedy M."/>
            <person name="Kinose K."/>
            <person name="Kinoshita T."/>
            <person name="Kohara Y."/>
            <person name="Koide E."/>
            <person name="Komatsu K."/>
            <person name="Kopischke S."/>
            <person name="Kubo M."/>
            <person name="Kyozuka J."/>
            <person name="Lagercrantz U."/>
            <person name="Lin S.S."/>
            <person name="Lindquist E."/>
            <person name="Lipzen A.M."/>
            <person name="Lu C.W."/>
            <person name="De Luna E."/>
            <person name="Martienssen R.A."/>
            <person name="Minamino N."/>
            <person name="Mizutani M."/>
            <person name="Mizutani M."/>
            <person name="Mochizuki N."/>
            <person name="Monte I."/>
            <person name="Mosher R."/>
            <person name="Nagasaki H."/>
            <person name="Nakagami H."/>
            <person name="Naramoto S."/>
            <person name="Nishitani K."/>
            <person name="Ohtani M."/>
            <person name="Okamoto T."/>
            <person name="Okumura M."/>
            <person name="Phillips J."/>
            <person name="Pollak B."/>
            <person name="Reinders A."/>
            <person name="Rovekamp M."/>
            <person name="Sano R."/>
            <person name="Sawa S."/>
            <person name="Schmid M.W."/>
            <person name="Shirakawa M."/>
            <person name="Solano R."/>
            <person name="Spunde A."/>
            <person name="Suetsugu N."/>
            <person name="Sugano S."/>
            <person name="Sugiyama A."/>
            <person name="Sun R."/>
            <person name="Suzuki Y."/>
            <person name="Takenaka M."/>
            <person name="Takezawa D."/>
            <person name="Tomogane H."/>
            <person name="Tsuzuki M."/>
            <person name="Ueda T."/>
            <person name="Umeda M."/>
            <person name="Ward J.M."/>
            <person name="Watanabe Y."/>
            <person name="Yazaki K."/>
            <person name="Yokoyama R."/>
            <person name="Yoshitake Y."/>
            <person name="Yotsui I."/>
            <person name="Zachgo S."/>
            <person name="Schmutz J."/>
        </authorList>
    </citation>
    <scope>NUCLEOTIDE SEQUENCE [LARGE SCALE GENOMIC DNA]</scope>
    <source>
        <strain evidence="3">Tak-1</strain>
    </source>
</reference>
<evidence type="ECO:0000313" key="2">
    <source>
        <dbReference type="EMBL" id="PTQ45388.1"/>
    </source>
</evidence>
<gene>
    <name evidence="2" type="ORF">MARPO_0015s0174</name>
</gene>
<dbReference type="AlphaFoldDB" id="A0A2R6XH16"/>
<dbReference type="PANTHER" id="PTHR47882:SF1">
    <property type="entry name" value="BIOGENESIS OF LYSOSOME-RELATED ORGANELLES COMPLEX 1 SUBUNIT 2"/>
    <property type="match status" value="1"/>
</dbReference>
<dbReference type="OrthoDB" id="444265at2759"/>
<dbReference type="Proteomes" id="UP000244005">
    <property type="component" value="Unassembled WGS sequence"/>
</dbReference>